<dbReference type="Pfam" id="PF00440">
    <property type="entry name" value="TetR_N"/>
    <property type="match status" value="1"/>
</dbReference>
<sequence length="221" mass="24755">MTRTGEPARQRARSIKAPVERREEIRAAARELFSEHGIAKTSITDVAERVGVTRGLVYHYFVDKDVLVQAVLEADIAEFVESIRVWDAAREVGNIERALTDCIAIFRHHQRDAGPLRADLHRAENAGLYNQFVDRAVVAIVDCFSTTTVEAYARLHQMEIAHVHETFSVLVYGLIGLTRSKPDLDDRILIAIVRQTLHLGPSPRAGERDLDFSPPAHVEGD</sequence>
<evidence type="ECO:0000256" key="1">
    <source>
        <dbReference type="ARBA" id="ARBA00023015"/>
    </source>
</evidence>
<dbReference type="InterPro" id="IPR023772">
    <property type="entry name" value="DNA-bd_HTH_TetR-type_CS"/>
</dbReference>
<keyword evidence="3" id="KW-0804">Transcription</keyword>
<name>A0A4Q5N119_9MICO</name>
<keyword evidence="1" id="KW-0805">Transcription regulation</keyword>
<dbReference type="InterPro" id="IPR050109">
    <property type="entry name" value="HTH-type_TetR-like_transc_reg"/>
</dbReference>
<dbReference type="Proteomes" id="UP000293764">
    <property type="component" value="Unassembled WGS sequence"/>
</dbReference>
<evidence type="ECO:0000259" key="5">
    <source>
        <dbReference type="PROSITE" id="PS50977"/>
    </source>
</evidence>
<evidence type="ECO:0000313" key="7">
    <source>
        <dbReference type="Proteomes" id="UP000293764"/>
    </source>
</evidence>
<protein>
    <submittedName>
        <fullName evidence="6">TetR/AcrR family transcriptional regulator</fullName>
    </submittedName>
</protein>
<dbReference type="OrthoDB" id="3196926at2"/>
<comment type="caution">
    <text evidence="6">The sequence shown here is derived from an EMBL/GenBank/DDBJ whole genome shotgun (WGS) entry which is preliminary data.</text>
</comment>
<dbReference type="GO" id="GO:0003700">
    <property type="term" value="F:DNA-binding transcription factor activity"/>
    <property type="evidence" value="ECO:0007669"/>
    <property type="project" value="TreeGrafter"/>
</dbReference>
<dbReference type="SUPFAM" id="SSF46689">
    <property type="entry name" value="Homeodomain-like"/>
    <property type="match status" value="1"/>
</dbReference>
<dbReference type="PROSITE" id="PS01081">
    <property type="entry name" value="HTH_TETR_1"/>
    <property type="match status" value="1"/>
</dbReference>
<dbReference type="AlphaFoldDB" id="A0A4Q5N119"/>
<proteinExistence type="predicted"/>
<dbReference type="RefSeq" id="WP_130101892.1">
    <property type="nucleotide sequence ID" value="NZ_SDWW01000012.1"/>
</dbReference>
<evidence type="ECO:0000313" key="6">
    <source>
        <dbReference type="EMBL" id="RYV51750.1"/>
    </source>
</evidence>
<dbReference type="PANTHER" id="PTHR30055:SF234">
    <property type="entry name" value="HTH-TYPE TRANSCRIPTIONAL REGULATOR BETI"/>
    <property type="match status" value="1"/>
</dbReference>
<dbReference type="PANTHER" id="PTHR30055">
    <property type="entry name" value="HTH-TYPE TRANSCRIPTIONAL REGULATOR RUTR"/>
    <property type="match status" value="1"/>
</dbReference>
<dbReference type="GO" id="GO:0000976">
    <property type="term" value="F:transcription cis-regulatory region binding"/>
    <property type="evidence" value="ECO:0007669"/>
    <property type="project" value="TreeGrafter"/>
</dbReference>
<feature type="domain" description="HTH tetR-type" evidence="5">
    <location>
        <begin position="19"/>
        <end position="79"/>
    </location>
</feature>
<gene>
    <name evidence="6" type="ORF">EUA98_06670</name>
</gene>
<dbReference type="PRINTS" id="PR00455">
    <property type="entry name" value="HTHTETR"/>
</dbReference>
<reference evidence="6 7" key="1">
    <citation type="submission" date="2019-01" db="EMBL/GenBank/DDBJ databases">
        <title>Novel species of Cellulomonas.</title>
        <authorList>
            <person name="Liu Q."/>
            <person name="Xin Y.-H."/>
        </authorList>
    </citation>
    <scope>NUCLEOTIDE SEQUENCE [LARGE SCALE GENOMIC DNA]</scope>
    <source>
        <strain evidence="6 7">HLT2-17</strain>
    </source>
</reference>
<accession>A0A4Q5N119</accession>
<evidence type="ECO:0000256" key="2">
    <source>
        <dbReference type="ARBA" id="ARBA00023125"/>
    </source>
</evidence>
<dbReference type="Gene3D" id="1.10.357.10">
    <property type="entry name" value="Tetracycline Repressor, domain 2"/>
    <property type="match status" value="1"/>
</dbReference>
<organism evidence="6 7">
    <name type="scientific">Pengzhenrongella frigida</name>
    <dbReference type="NCBI Taxonomy" id="1259133"/>
    <lineage>
        <taxon>Bacteria</taxon>
        <taxon>Bacillati</taxon>
        <taxon>Actinomycetota</taxon>
        <taxon>Actinomycetes</taxon>
        <taxon>Micrococcales</taxon>
        <taxon>Pengzhenrongella</taxon>
    </lineage>
</organism>
<dbReference type="EMBL" id="SDWW01000012">
    <property type="protein sequence ID" value="RYV51750.1"/>
    <property type="molecule type" value="Genomic_DNA"/>
</dbReference>
<dbReference type="InterPro" id="IPR001647">
    <property type="entry name" value="HTH_TetR"/>
</dbReference>
<evidence type="ECO:0000256" key="4">
    <source>
        <dbReference type="PROSITE-ProRule" id="PRU00335"/>
    </source>
</evidence>
<evidence type="ECO:0000256" key="3">
    <source>
        <dbReference type="ARBA" id="ARBA00023163"/>
    </source>
</evidence>
<keyword evidence="2 4" id="KW-0238">DNA-binding</keyword>
<dbReference type="PROSITE" id="PS50977">
    <property type="entry name" value="HTH_TETR_2"/>
    <property type="match status" value="1"/>
</dbReference>
<dbReference type="InterPro" id="IPR009057">
    <property type="entry name" value="Homeodomain-like_sf"/>
</dbReference>
<feature type="DNA-binding region" description="H-T-H motif" evidence="4">
    <location>
        <begin position="42"/>
        <end position="61"/>
    </location>
</feature>
<keyword evidence="7" id="KW-1185">Reference proteome</keyword>